<dbReference type="PANTHER" id="PTHR22588:SF3">
    <property type="entry name" value="VWFA DOMAIN-CONTAINING PROTEIN"/>
    <property type="match status" value="1"/>
</dbReference>
<reference evidence="4" key="1">
    <citation type="submission" date="2022-11" db="UniProtKB">
        <authorList>
            <consortium name="WormBaseParasite"/>
        </authorList>
    </citation>
    <scope>IDENTIFICATION</scope>
</reference>
<dbReference type="PRINTS" id="PR00453">
    <property type="entry name" value="VWFADOMAIN"/>
</dbReference>
<dbReference type="PROSITE" id="PS50234">
    <property type="entry name" value="VWFA"/>
    <property type="match status" value="1"/>
</dbReference>
<dbReference type="SMART" id="SM00327">
    <property type="entry name" value="VWA"/>
    <property type="match status" value="1"/>
</dbReference>
<protein>
    <submittedName>
        <fullName evidence="4">VWFA domain-containing protein</fullName>
    </submittedName>
</protein>
<sequence length="191" mass="21922">MYYYFLLFIFQFYISIQKSLTFEYIPENDLAKICRPVNRPIDLLFLLDGSGSVGGNTFQTQMEILDKLIDILEIGPGQNQSQLAVMQYATYSFVEFPFSAHRASFYFLKFKFNFQKKKNKSQLRQALQRIRHKSGTTKTGKALEKAIQLYKDKSSGARFGNVAKVVVVVSDGRSLDDPNSMVRHWTVKACS</sequence>
<organism evidence="3 4">
    <name type="scientific">Meloidogyne incognita</name>
    <name type="common">Southern root-knot nematode worm</name>
    <name type="synonym">Oxyuris incognita</name>
    <dbReference type="NCBI Taxonomy" id="6306"/>
    <lineage>
        <taxon>Eukaryota</taxon>
        <taxon>Metazoa</taxon>
        <taxon>Ecdysozoa</taxon>
        <taxon>Nematoda</taxon>
        <taxon>Chromadorea</taxon>
        <taxon>Rhabditida</taxon>
        <taxon>Tylenchina</taxon>
        <taxon>Tylenchomorpha</taxon>
        <taxon>Tylenchoidea</taxon>
        <taxon>Meloidogynidae</taxon>
        <taxon>Meloidogyninae</taxon>
        <taxon>Meloidogyne</taxon>
        <taxon>Meloidogyne incognita group</taxon>
    </lineage>
</organism>
<feature type="domain" description="VWFA" evidence="2">
    <location>
        <begin position="42"/>
        <end position="191"/>
    </location>
</feature>
<dbReference type="WBParaSite" id="Minc3s06038g39220">
    <property type="protein sequence ID" value="Minc3s06038g39220"/>
    <property type="gene ID" value="Minc3s06038g39220"/>
</dbReference>
<name>A0A914NMY9_MELIC</name>
<dbReference type="SUPFAM" id="SSF53300">
    <property type="entry name" value="vWA-like"/>
    <property type="match status" value="1"/>
</dbReference>
<dbReference type="InterPro" id="IPR002035">
    <property type="entry name" value="VWF_A"/>
</dbReference>
<dbReference type="Pfam" id="PF00092">
    <property type="entry name" value="VWA"/>
    <property type="match status" value="1"/>
</dbReference>
<dbReference type="InterPro" id="IPR036465">
    <property type="entry name" value="vWFA_dom_sf"/>
</dbReference>
<keyword evidence="3" id="KW-1185">Reference proteome</keyword>
<feature type="chain" id="PRO_5037472377" evidence="1">
    <location>
        <begin position="22"/>
        <end position="191"/>
    </location>
</feature>
<dbReference type="Gene3D" id="3.40.50.410">
    <property type="entry name" value="von Willebrand factor, type A domain"/>
    <property type="match status" value="1"/>
</dbReference>
<dbReference type="AlphaFoldDB" id="A0A914NMY9"/>
<evidence type="ECO:0000313" key="3">
    <source>
        <dbReference type="Proteomes" id="UP000887563"/>
    </source>
</evidence>
<proteinExistence type="predicted"/>
<evidence type="ECO:0000313" key="4">
    <source>
        <dbReference type="WBParaSite" id="Minc3s06038g39220"/>
    </source>
</evidence>
<dbReference type="Proteomes" id="UP000887563">
    <property type="component" value="Unplaced"/>
</dbReference>
<evidence type="ECO:0000259" key="2">
    <source>
        <dbReference type="PROSITE" id="PS50234"/>
    </source>
</evidence>
<accession>A0A914NMY9</accession>
<dbReference type="InterPro" id="IPR052229">
    <property type="entry name" value="Collagen-VI/PIF"/>
</dbReference>
<feature type="signal peptide" evidence="1">
    <location>
        <begin position="1"/>
        <end position="21"/>
    </location>
</feature>
<dbReference type="PANTHER" id="PTHR22588">
    <property type="entry name" value="VWFA DOMAIN-CONTAINING PROTEIN"/>
    <property type="match status" value="1"/>
</dbReference>
<evidence type="ECO:0000256" key="1">
    <source>
        <dbReference type="SAM" id="SignalP"/>
    </source>
</evidence>
<keyword evidence="1" id="KW-0732">Signal</keyword>